<dbReference type="Proteomes" id="UP001140949">
    <property type="component" value="Unassembled WGS sequence"/>
</dbReference>
<reference evidence="1" key="2">
    <citation type="submission" date="2023-04" db="EMBL/GenBank/DDBJ databases">
        <authorList>
            <person name="Bruccoleri R.E."/>
            <person name="Oakeley E.J."/>
            <person name="Faust A.-M."/>
            <person name="Dessus-Babus S."/>
            <person name="Altorfer M."/>
            <person name="Burckhardt D."/>
            <person name="Oertli M."/>
            <person name="Naumann U."/>
            <person name="Petersen F."/>
            <person name="Wong J."/>
        </authorList>
    </citation>
    <scope>NUCLEOTIDE SEQUENCE</scope>
    <source>
        <strain evidence="1">GSM-AAB239-AS_SAM_17_03QT</strain>
        <tissue evidence="1">Leaf</tissue>
    </source>
</reference>
<proteinExistence type="predicted"/>
<comment type="caution">
    <text evidence="1">The sequence shown here is derived from an EMBL/GenBank/DDBJ whole genome shotgun (WGS) entry which is preliminary data.</text>
</comment>
<dbReference type="EMBL" id="JANAVB010035018">
    <property type="protein sequence ID" value="KAJ6806037.1"/>
    <property type="molecule type" value="Genomic_DNA"/>
</dbReference>
<accession>A0AAX6EP98</accession>
<sequence length="55" mass="6270">MRVGKCIPNQAESLRGIMMEEGMYLLFGIKIWKIVGEQQMVIHGRVPFTCTRQSG</sequence>
<protein>
    <submittedName>
        <fullName evidence="1">Basic proline-rich protein-like</fullName>
    </submittedName>
</protein>
<name>A0AAX6EP98_IRIPA</name>
<organism evidence="1 3">
    <name type="scientific">Iris pallida</name>
    <name type="common">Sweet iris</name>
    <dbReference type="NCBI Taxonomy" id="29817"/>
    <lineage>
        <taxon>Eukaryota</taxon>
        <taxon>Viridiplantae</taxon>
        <taxon>Streptophyta</taxon>
        <taxon>Embryophyta</taxon>
        <taxon>Tracheophyta</taxon>
        <taxon>Spermatophyta</taxon>
        <taxon>Magnoliopsida</taxon>
        <taxon>Liliopsida</taxon>
        <taxon>Asparagales</taxon>
        <taxon>Iridaceae</taxon>
        <taxon>Iridoideae</taxon>
        <taxon>Irideae</taxon>
        <taxon>Iris</taxon>
    </lineage>
</organism>
<evidence type="ECO:0000313" key="1">
    <source>
        <dbReference type="EMBL" id="KAJ6806037.1"/>
    </source>
</evidence>
<reference evidence="1" key="1">
    <citation type="journal article" date="2023" name="GigaByte">
        <title>Genome assembly of the bearded iris, Iris pallida Lam.</title>
        <authorList>
            <person name="Bruccoleri R.E."/>
            <person name="Oakeley E.J."/>
            <person name="Faust A.M.E."/>
            <person name="Altorfer M."/>
            <person name="Dessus-Babus S."/>
            <person name="Burckhardt D."/>
            <person name="Oertli M."/>
            <person name="Naumann U."/>
            <person name="Petersen F."/>
            <person name="Wong J."/>
        </authorList>
    </citation>
    <scope>NUCLEOTIDE SEQUENCE</scope>
    <source>
        <strain evidence="1">GSM-AAB239-AS_SAM_17_03QT</strain>
    </source>
</reference>
<evidence type="ECO:0000313" key="2">
    <source>
        <dbReference type="EMBL" id="KAJ6828572.1"/>
    </source>
</evidence>
<dbReference type="AlphaFoldDB" id="A0AAX6EP98"/>
<evidence type="ECO:0000313" key="3">
    <source>
        <dbReference type="Proteomes" id="UP001140949"/>
    </source>
</evidence>
<gene>
    <name evidence="1" type="ORF">M6B38_177210</name>
    <name evidence="2" type="ORF">M6B38_362460</name>
</gene>
<dbReference type="EMBL" id="JANAVB010019199">
    <property type="protein sequence ID" value="KAJ6828572.1"/>
    <property type="molecule type" value="Genomic_DNA"/>
</dbReference>
<keyword evidence="3" id="KW-1185">Reference proteome</keyword>